<dbReference type="PANTHER" id="PTHR42280:SF1">
    <property type="entry name" value="CITG FAMILY PROTEIN"/>
    <property type="match status" value="1"/>
</dbReference>
<dbReference type="OrthoDB" id="8525901at2"/>
<accession>M5DYX8</accession>
<dbReference type="Proteomes" id="UP000012063">
    <property type="component" value="Unassembled WGS sequence"/>
</dbReference>
<protein>
    <submittedName>
        <fullName evidence="1">Triphosphoribosyl-dephospho-CoA synthetase</fullName>
    </submittedName>
</protein>
<dbReference type="GO" id="GO:0046917">
    <property type="term" value="F:triphosphoribosyl-dephospho-CoA synthase activity"/>
    <property type="evidence" value="ECO:0007669"/>
    <property type="project" value="InterPro"/>
</dbReference>
<evidence type="ECO:0000313" key="2">
    <source>
        <dbReference type="Proteomes" id="UP000012063"/>
    </source>
</evidence>
<dbReference type="eggNOG" id="COG1767">
    <property type="taxonomic scope" value="Bacteria"/>
</dbReference>
<proteinExistence type="predicted"/>
<sequence length="314" mass="35485">MPLSDIEIAQAVQIASLLEASAAKPGNVYPTKNFKDLNYHHFLYSSAAVFPAFLNLENKSVGKIILEGVKQTHSFIKTNTNLGILLLIAPLAAAYAGLRKKNLVKTDNKEELKQLLQQEISLILNNLTRKDAELAYEAINYSKAGNLAEVEDGDIKDRVELTLYQAMKLAQNRDQIAAEYVNDFSFTFNFAYPVFKKNQKKFSKLNDVIIQSYLEILAEQPDTLIARKWGNDFAVEISEKTKKLLNKLKNITDYKIRKQEIQKFDKYLRSKEEKINPGTTADFTAAVIFLEILISGKEIIANWANWGDVNNGSI</sequence>
<dbReference type="Gene3D" id="1.10.4200.10">
    <property type="entry name" value="Triphosphoribosyl-dephospho-CoA protein"/>
    <property type="match status" value="1"/>
</dbReference>
<dbReference type="EMBL" id="CAUI01000005">
    <property type="protein sequence ID" value="CCU78282.1"/>
    <property type="molecule type" value="Genomic_DNA"/>
</dbReference>
<dbReference type="InterPro" id="IPR002736">
    <property type="entry name" value="CitG"/>
</dbReference>
<organism evidence="1 2">
    <name type="scientific">Halanaerobium saccharolyticum subsp. saccharolyticum DSM 6643</name>
    <dbReference type="NCBI Taxonomy" id="1293054"/>
    <lineage>
        <taxon>Bacteria</taxon>
        <taxon>Bacillati</taxon>
        <taxon>Bacillota</taxon>
        <taxon>Clostridia</taxon>
        <taxon>Halanaerobiales</taxon>
        <taxon>Halanaerobiaceae</taxon>
        <taxon>Halanaerobium</taxon>
    </lineage>
</organism>
<name>M5DYX8_9FIRM</name>
<dbReference type="AlphaFoldDB" id="M5DYX8"/>
<dbReference type="InParanoid" id="M5DYX8"/>
<gene>
    <name evidence="1" type="ORF">HSACCH_00539</name>
</gene>
<dbReference type="PANTHER" id="PTHR42280">
    <property type="entry name" value="CITG FAMILY PROTEIN"/>
    <property type="match status" value="1"/>
</dbReference>
<dbReference type="STRING" id="1293054.HSACCH_00539"/>
<evidence type="ECO:0000313" key="1">
    <source>
        <dbReference type="EMBL" id="CCU78282.1"/>
    </source>
</evidence>
<reference evidence="2" key="1">
    <citation type="journal article" date="2013" name="Genome Announc.">
        <title>Genome Sequence of Halanaerobium saccharolyticum subsp. saccharolyticum Strain DSM 6643T, a Halophilic Hydrogen-Producing Bacterium.</title>
        <authorList>
            <person name="Kivisto A."/>
            <person name="Larjo A."/>
            <person name="Ciranna A."/>
            <person name="Santala V."/>
            <person name="Roos C."/>
            <person name="Karp M."/>
        </authorList>
    </citation>
    <scope>NUCLEOTIDE SEQUENCE [LARGE SCALE GENOMIC DNA]</scope>
    <source>
        <strain evidence="2">DSM 6643</strain>
    </source>
</reference>
<comment type="caution">
    <text evidence="1">The sequence shown here is derived from an EMBL/GenBank/DDBJ whole genome shotgun (WGS) entry which is preliminary data.</text>
</comment>
<dbReference type="Pfam" id="PF01874">
    <property type="entry name" value="CitG"/>
    <property type="match status" value="1"/>
</dbReference>
<dbReference type="RefSeq" id="WP_005487658.1">
    <property type="nucleotide sequence ID" value="NZ_CAUI01000005.1"/>
</dbReference>
<dbReference type="GO" id="GO:0005524">
    <property type="term" value="F:ATP binding"/>
    <property type="evidence" value="ECO:0007669"/>
    <property type="project" value="InterPro"/>
</dbReference>
<keyword evidence="2" id="KW-1185">Reference proteome</keyword>